<evidence type="ECO:0000313" key="2">
    <source>
        <dbReference type="EMBL" id="NOD30031.1"/>
    </source>
</evidence>
<dbReference type="AlphaFoldDB" id="A0AA91BMD2"/>
<dbReference type="Proteomes" id="UP000597886">
    <property type="component" value="Unassembled WGS sequence"/>
</dbReference>
<reference evidence="3 5" key="1">
    <citation type="submission" date="2019-12" db="EMBL/GenBank/DDBJ databases">
        <title>Ruegeria JWLKs population differentiation of coral mucus and skeleton niches.</title>
        <authorList>
            <person name="Luo D."/>
        </authorList>
    </citation>
    <scope>NUCLEOTIDE SEQUENCE</scope>
    <source>
        <strain evidence="3">HKCCD6181</strain>
        <strain evidence="2 5">HKCCD6238</strain>
    </source>
</reference>
<keyword evidence="1" id="KW-0812">Transmembrane</keyword>
<dbReference type="EMBL" id="WVRA01000001">
    <property type="protein sequence ID" value="NOE17590.1"/>
    <property type="molecule type" value="Genomic_DNA"/>
</dbReference>
<protein>
    <submittedName>
        <fullName evidence="3">Uncharacterized protein</fullName>
    </submittedName>
</protein>
<dbReference type="RefSeq" id="WP_152457539.1">
    <property type="nucleotide sequence ID" value="NZ_WVQY01000002.1"/>
</dbReference>
<proteinExistence type="predicted"/>
<dbReference type="EMBL" id="WVQY01000002">
    <property type="protein sequence ID" value="NOD30031.1"/>
    <property type="molecule type" value="Genomic_DNA"/>
</dbReference>
<keyword evidence="1" id="KW-0472">Membrane</keyword>
<dbReference type="Proteomes" id="UP000599383">
    <property type="component" value="Unassembled WGS sequence"/>
</dbReference>
<accession>A0AA91BMD2</accession>
<name>A0AA91BMD2_9RHOB</name>
<organism evidence="3 4">
    <name type="scientific">Ruegeria atlantica</name>
    <dbReference type="NCBI Taxonomy" id="81569"/>
    <lineage>
        <taxon>Bacteria</taxon>
        <taxon>Pseudomonadati</taxon>
        <taxon>Pseudomonadota</taxon>
        <taxon>Alphaproteobacteria</taxon>
        <taxon>Rhodobacterales</taxon>
        <taxon>Roseobacteraceae</taxon>
        <taxon>Ruegeria</taxon>
    </lineage>
</organism>
<feature type="transmembrane region" description="Helical" evidence="1">
    <location>
        <begin position="41"/>
        <end position="59"/>
    </location>
</feature>
<gene>
    <name evidence="2" type="ORF">GS617_07110</name>
    <name evidence="3" type="ORF">GS634_05565</name>
</gene>
<keyword evidence="1" id="KW-1133">Transmembrane helix</keyword>
<keyword evidence="5" id="KW-1185">Reference proteome</keyword>
<sequence>MQDEVLATIQASSPRRWIGVGMLSTVGVLVTYVALASPPEPAWQVFLFAVGGASLWLAYRVWHATQDHIELTQSELRTGSGQMIAKVADIESVDRGVFAFKPSNGFLVRTKHKDTYQWAPGLWWRIGRRVGVGGMTSAAEAKFMSEVLSAIIHADDRRAH</sequence>
<comment type="caution">
    <text evidence="3">The sequence shown here is derived from an EMBL/GenBank/DDBJ whole genome shotgun (WGS) entry which is preliminary data.</text>
</comment>
<evidence type="ECO:0000313" key="4">
    <source>
        <dbReference type="Proteomes" id="UP000597886"/>
    </source>
</evidence>
<evidence type="ECO:0000313" key="5">
    <source>
        <dbReference type="Proteomes" id="UP000599383"/>
    </source>
</evidence>
<feature type="transmembrane region" description="Helical" evidence="1">
    <location>
        <begin position="17"/>
        <end position="35"/>
    </location>
</feature>
<evidence type="ECO:0000313" key="3">
    <source>
        <dbReference type="EMBL" id="NOE17590.1"/>
    </source>
</evidence>
<evidence type="ECO:0000256" key="1">
    <source>
        <dbReference type="SAM" id="Phobius"/>
    </source>
</evidence>